<dbReference type="EMBL" id="CAJVQB010003947">
    <property type="protein sequence ID" value="CAG8622296.1"/>
    <property type="molecule type" value="Genomic_DNA"/>
</dbReference>
<reference evidence="1 2" key="1">
    <citation type="submission" date="2021-06" db="EMBL/GenBank/DDBJ databases">
        <authorList>
            <person name="Kallberg Y."/>
            <person name="Tangrot J."/>
            <person name="Rosling A."/>
        </authorList>
    </citation>
    <scope>NUCLEOTIDE SEQUENCE [LARGE SCALE GENOMIC DNA]</scope>
    <source>
        <strain evidence="1 2">120-4 pot B 10/14</strain>
    </source>
</reference>
<sequence>MSTNYSVTFYNDTNEPKVVHFCIYQSYPELPGLKTVAWKEAGVYRGGKSEVTWKIAYNAMICEYHDDGGRYTNSQSCNANLKDEFEVTDKDGTQVLDYFDSKGSEGTISICNSSNEKAKVGIGVDKSLAIVVPDVDGNIKTVFKITPTYYVAAYEDLKKGQVISEVGLIDHPLELKFTPGKTKAEAHLEQVGNSLKLSLKTND</sequence>
<proteinExistence type="predicted"/>
<keyword evidence="2" id="KW-1185">Reference proteome</keyword>
<name>A0ABN7UKY8_GIGMA</name>
<protein>
    <submittedName>
        <fullName evidence="1">39277_t:CDS:1</fullName>
    </submittedName>
</protein>
<evidence type="ECO:0000313" key="1">
    <source>
        <dbReference type="EMBL" id="CAG8622296.1"/>
    </source>
</evidence>
<evidence type="ECO:0000313" key="2">
    <source>
        <dbReference type="Proteomes" id="UP000789901"/>
    </source>
</evidence>
<gene>
    <name evidence="1" type="ORF">GMARGA_LOCUS7905</name>
</gene>
<organism evidence="1 2">
    <name type="scientific">Gigaspora margarita</name>
    <dbReference type="NCBI Taxonomy" id="4874"/>
    <lineage>
        <taxon>Eukaryota</taxon>
        <taxon>Fungi</taxon>
        <taxon>Fungi incertae sedis</taxon>
        <taxon>Mucoromycota</taxon>
        <taxon>Glomeromycotina</taxon>
        <taxon>Glomeromycetes</taxon>
        <taxon>Diversisporales</taxon>
        <taxon>Gigasporaceae</taxon>
        <taxon>Gigaspora</taxon>
    </lineage>
</organism>
<dbReference type="Proteomes" id="UP000789901">
    <property type="component" value="Unassembled WGS sequence"/>
</dbReference>
<accession>A0ABN7UKY8</accession>
<comment type="caution">
    <text evidence="1">The sequence shown here is derived from an EMBL/GenBank/DDBJ whole genome shotgun (WGS) entry which is preliminary data.</text>
</comment>